<dbReference type="EMBL" id="BDSP01000286">
    <property type="protein sequence ID" value="GAX29184.1"/>
    <property type="molecule type" value="Genomic_DNA"/>
</dbReference>
<feature type="domain" description="DUF6824" evidence="2">
    <location>
        <begin position="143"/>
        <end position="231"/>
    </location>
</feature>
<name>A0A1Z5KS85_FISSO</name>
<sequence>MELFSKASESLISCRSNFELLPRFTTFLKTNQSLLTKKKNSDSMFDFSPFHYDSEASEDEHDSPHVTLNTVDGYGFDLEPLPLFSPPCFDTLCAVDPNTFASPVTEALEKISVPEHQPCPFSTSNGYNRSCMTIDKQGPSKYDVICSRVKQFHQHPGTQRFRDITHASLPAYICASARVDKSAVIESIMDAVIDHPDGGPVRFMKYHPADKTWTVLATNQIRDKIGHALREAIQEMERTQRQKTYALRQVAARAS</sequence>
<keyword evidence="4" id="KW-1185">Reference proteome</keyword>
<evidence type="ECO:0000313" key="3">
    <source>
        <dbReference type="EMBL" id="GAX29184.1"/>
    </source>
</evidence>
<comment type="caution">
    <text evidence="3">The sequence shown here is derived from an EMBL/GenBank/DDBJ whole genome shotgun (WGS) entry which is preliminary data.</text>
</comment>
<reference evidence="3 4" key="1">
    <citation type="journal article" date="2015" name="Plant Cell">
        <title>Oil accumulation by the oleaginous diatom Fistulifera solaris as revealed by the genome and transcriptome.</title>
        <authorList>
            <person name="Tanaka T."/>
            <person name="Maeda Y."/>
            <person name="Veluchamy A."/>
            <person name="Tanaka M."/>
            <person name="Abida H."/>
            <person name="Marechal E."/>
            <person name="Bowler C."/>
            <person name="Muto M."/>
            <person name="Sunaga Y."/>
            <person name="Tanaka M."/>
            <person name="Yoshino T."/>
            <person name="Taniguchi T."/>
            <person name="Fukuda Y."/>
            <person name="Nemoto M."/>
            <person name="Matsumoto M."/>
            <person name="Wong P.S."/>
            <person name="Aburatani S."/>
            <person name="Fujibuchi W."/>
        </authorList>
    </citation>
    <scope>NUCLEOTIDE SEQUENCE [LARGE SCALE GENOMIC DNA]</scope>
    <source>
        <strain evidence="3 4">JPCC DA0580</strain>
    </source>
</reference>
<gene>
    <name evidence="3" type="ORF">FisN_28Lu024</name>
</gene>
<organism evidence="3 4">
    <name type="scientific">Fistulifera solaris</name>
    <name type="common">Oleaginous diatom</name>
    <dbReference type="NCBI Taxonomy" id="1519565"/>
    <lineage>
        <taxon>Eukaryota</taxon>
        <taxon>Sar</taxon>
        <taxon>Stramenopiles</taxon>
        <taxon>Ochrophyta</taxon>
        <taxon>Bacillariophyta</taxon>
        <taxon>Bacillariophyceae</taxon>
        <taxon>Bacillariophycidae</taxon>
        <taxon>Naviculales</taxon>
        <taxon>Naviculaceae</taxon>
        <taxon>Fistulifera</taxon>
    </lineage>
</organism>
<keyword evidence="1" id="KW-0175">Coiled coil</keyword>
<dbReference type="InterPro" id="IPR049227">
    <property type="entry name" value="DUF6824"/>
</dbReference>
<evidence type="ECO:0000259" key="2">
    <source>
        <dbReference type="Pfam" id="PF20710"/>
    </source>
</evidence>
<feature type="coiled-coil region" evidence="1">
    <location>
        <begin position="222"/>
        <end position="249"/>
    </location>
</feature>
<proteinExistence type="predicted"/>
<evidence type="ECO:0000313" key="4">
    <source>
        <dbReference type="Proteomes" id="UP000198406"/>
    </source>
</evidence>
<evidence type="ECO:0000256" key="1">
    <source>
        <dbReference type="SAM" id="Coils"/>
    </source>
</evidence>
<dbReference type="InParanoid" id="A0A1Z5KS85"/>
<protein>
    <recommendedName>
        <fullName evidence="2">DUF6824 domain-containing protein</fullName>
    </recommendedName>
</protein>
<dbReference type="OrthoDB" id="48019at2759"/>
<accession>A0A1Z5KS85</accession>
<dbReference type="AlphaFoldDB" id="A0A1Z5KS85"/>
<dbReference type="Proteomes" id="UP000198406">
    <property type="component" value="Unassembled WGS sequence"/>
</dbReference>
<dbReference type="Pfam" id="PF20710">
    <property type="entry name" value="DUF6824"/>
    <property type="match status" value="1"/>
</dbReference>